<proteinExistence type="predicted"/>
<organism evidence="1 2">
    <name type="scientific">Pantoea rwandensis</name>
    <dbReference type="NCBI Taxonomy" id="1076550"/>
    <lineage>
        <taxon>Bacteria</taxon>
        <taxon>Pseudomonadati</taxon>
        <taxon>Pseudomonadota</taxon>
        <taxon>Gammaproteobacteria</taxon>
        <taxon>Enterobacterales</taxon>
        <taxon>Erwiniaceae</taxon>
        <taxon>Pantoea</taxon>
    </lineage>
</organism>
<sequence>MISSRGPIRHASPCFAGVKILKHRFQLFFIFKSAHQKVTIGIMARTTKSDNTNALPVVKGNAGITHDLMEGLTSTRFQSVLQDFNSLHFYLISLRIFLNLIWT</sequence>
<gene>
    <name evidence="1" type="ORF">LH22_07555</name>
</gene>
<protein>
    <submittedName>
        <fullName evidence="1">Uncharacterized protein</fullName>
    </submittedName>
</protein>
<name>A0ABM5RHD4_9GAMM</name>
<evidence type="ECO:0000313" key="1">
    <source>
        <dbReference type="EMBL" id="AIR85324.1"/>
    </source>
</evidence>
<accession>A0ABM5RHD4</accession>
<evidence type="ECO:0000313" key="2">
    <source>
        <dbReference type="Proteomes" id="UP000029495"/>
    </source>
</evidence>
<reference evidence="1 2" key="1">
    <citation type="submission" date="2014-09" db="EMBL/GenBank/DDBJ databases">
        <authorList>
            <person name="Chan K.-G."/>
        </authorList>
    </citation>
    <scope>NUCLEOTIDE SEQUENCE [LARGE SCALE GENOMIC DNA]</scope>
    <source>
        <strain evidence="1 2">ND04</strain>
    </source>
</reference>
<keyword evidence="2" id="KW-1185">Reference proteome</keyword>
<dbReference type="Proteomes" id="UP000029495">
    <property type="component" value="Chromosome"/>
</dbReference>
<dbReference type="EMBL" id="CP009454">
    <property type="protein sequence ID" value="AIR85324.1"/>
    <property type="molecule type" value="Genomic_DNA"/>
</dbReference>